<dbReference type="EMBL" id="AP018712">
    <property type="protein sequence ID" value="BBE31051.1"/>
    <property type="molecule type" value="Genomic_DNA"/>
</dbReference>
<evidence type="ECO:0000313" key="1">
    <source>
        <dbReference type="EMBL" id="BBE31051.1"/>
    </source>
</evidence>
<name>A0A7G1G3Z6_9BACT</name>
<sequence length="133" mass="15697">MIKKISEIPEKYIMFGIDINGKEDKVIKILKKNSNWKLLENKKDLDHGDVLLNRYENKILIGIALYNTTIQNEEIIIKTLLNILNTLTPTLESKEIAAIKTKKLFNDNIFGIKFEKIYELFKNHKLRFKLYEL</sequence>
<gene>
    <name evidence="1" type="ORF">OSSY52_11920</name>
</gene>
<dbReference type="Proteomes" id="UP000516361">
    <property type="component" value="Chromosome"/>
</dbReference>
<dbReference type="AlphaFoldDB" id="A0A7G1G3Z6"/>
<proteinExistence type="predicted"/>
<dbReference type="RefSeq" id="WP_190613364.1">
    <property type="nucleotide sequence ID" value="NZ_AP018712.1"/>
</dbReference>
<reference evidence="1 2" key="1">
    <citation type="submission" date="2018-06" db="EMBL/GenBank/DDBJ databases">
        <title>Genome sequencing of Oceanotoga sp. sy52.</title>
        <authorList>
            <person name="Mori K."/>
        </authorList>
    </citation>
    <scope>NUCLEOTIDE SEQUENCE [LARGE SCALE GENOMIC DNA]</scope>
    <source>
        <strain evidence="2">sy52</strain>
    </source>
</reference>
<accession>A0A7G1G3Z6</accession>
<protein>
    <submittedName>
        <fullName evidence="1">Uncharacterized protein</fullName>
    </submittedName>
</protein>
<dbReference type="KEGG" id="ocy:OSSY52_11920"/>
<organism evidence="1 2">
    <name type="scientific">Tepiditoga spiralis</name>
    <dbReference type="NCBI Taxonomy" id="2108365"/>
    <lineage>
        <taxon>Bacteria</taxon>
        <taxon>Thermotogati</taxon>
        <taxon>Thermotogota</taxon>
        <taxon>Thermotogae</taxon>
        <taxon>Petrotogales</taxon>
        <taxon>Petrotogaceae</taxon>
        <taxon>Tepiditoga</taxon>
    </lineage>
</organism>
<dbReference type="InParanoid" id="A0A7G1G3Z6"/>
<keyword evidence="2" id="KW-1185">Reference proteome</keyword>
<evidence type="ECO:0000313" key="2">
    <source>
        <dbReference type="Proteomes" id="UP000516361"/>
    </source>
</evidence>